<protein>
    <submittedName>
        <fullName evidence="1">Uncharacterized protein</fullName>
    </submittedName>
</protein>
<dbReference type="EMBL" id="BIFQ01000002">
    <property type="protein sequence ID" value="GCE09364.1"/>
    <property type="molecule type" value="Genomic_DNA"/>
</dbReference>
<name>A0A401ZRD9_9CHLR</name>
<evidence type="ECO:0000313" key="1">
    <source>
        <dbReference type="EMBL" id="GCE09364.1"/>
    </source>
</evidence>
<evidence type="ECO:0000313" key="2">
    <source>
        <dbReference type="Proteomes" id="UP000287224"/>
    </source>
</evidence>
<sequence>MTQPQRLTSVGEKTTFIEVWKWGQELEYLHARIAPRFARPELRWRALVFLPETNDRGRGRSSVGSCRGLATAEHEQWHKRTAPV</sequence>
<dbReference type="Proteomes" id="UP000287224">
    <property type="component" value="Unassembled WGS sequence"/>
</dbReference>
<organism evidence="1 2">
    <name type="scientific">Dictyobacter aurantiacus</name>
    <dbReference type="NCBI Taxonomy" id="1936993"/>
    <lineage>
        <taxon>Bacteria</taxon>
        <taxon>Bacillati</taxon>
        <taxon>Chloroflexota</taxon>
        <taxon>Ktedonobacteria</taxon>
        <taxon>Ktedonobacterales</taxon>
        <taxon>Dictyobacteraceae</taxon>
        <taxon>Dictyobacter</taxon>
    </lineage>
</organism>
<gene>
    <name evidence="1" type="ORF">KDAU_66930</name>
</gene>
<dbReference type="AlphaFoldDB" id="A0A401ZRD9"/>
<reference evidence="2" key="1">
    <citation type="submission" date="2018-12" db="EMBL/GenBank/DDBJ databases">
        <title>Tengunoibacter tsumagoiensis gen. nov., sp. nov., Dictyobacter kobayashii sp. nov., D. alpinus sp. nov., and D. joshuensis sp. nov. and description of Dictyobacteraceae fam. nov. within the order Ktedonobacterales isolated from Tengu-no-mugimeshi.</title>
        <authorList>
            <person name="Wang C.M."/>
            <person name="Zheng Y."/>
            <person name="Sakai Y."/>
            <person name="Toyoda A."/>
            <person name="Minakuchi Y."/>
            <person name="Abe K."/>
            <person name="Yokota A."/>
            <person name="Yabe S."/>
        </authorList>
    </citation>
    <scope>NUCLEOTIDE SEQUENCE [LARGE SCALE GENOMIC DNA]</scope>
    <source>
        <strain evidence="2">S-27</strain>
    </source>
</reference>
<keyword evidence="2" id="KW-1185">Reference proteome</keyword>
<accession>A0A401ZRD9</accession>
<comment type="caution">
    <text evidence="1">The sequence shown here is derived from an EMBL/GenBank/DDBJ whole genome shotgun (WGS) entry which is preliminary data.</text>
</comment>
<proteinExistence type="predicted"/>